<accession>A0A2L0ENX5</accession>
<proteinExistence type="predicted"/>
<dbReference type="AlphaFoldDB" id="A0A2L0ENX5"/>
<reference evidence="2 3" key="1">
    <citation type="submission" date="2015-09" db="EMBL/GenBank/DDBJ databases">
        <title>Sorangium comparison.</title>
        <authorList>
            <person name="Zaburannyi N."/>
            <person name="Bunk B."/>
            <person name="Overmann J."/>
            <person name="Mueller R."/>
        </authorList>
    </citation>
    <scope>NUCLEOTIDE SEQUENCE [LARGE SCALE GENOMIC DNA]</scope>
    <source>
        <strain evidence="2 3">So ce26</strain>
    </source>
</reference>
<feature type="compositionally biased region" description="Basic residues" evidence="1">
    <location>
        <begin position="45"/>
        <end position="65"/>
    </location>
</feature>
<gene>
    <name evidence="2" type="ORF">SOCE26_023880</name>
</gene>
<organism evidence="2 3">
    <name type="scientific">Sorangium cellulosum</name>
    <name type="common">Polyangium cellulosum</name>
    <dbReference type="NCBI Taxonomy" id="56"/>
    <lineage>
        <taxon>Bacteria</taxon>
        <taxon>Pseudomonadati</taxon>
        <taxon>Myxococcota</taxon>
        <taxon>Polyangia</taxon>
        <taxon>Polyangiales</taxon>
        <taxon>Polyangiaceae</taxon>
        <taxon>Sorangium</taxon>
    </lineage>
</organism>
<dbReference type="Proteomes" id="UP000238348">
    <property type="component" value="Chromosome"/>
</dbReference>
<feature type="region of interest" description="Disordered" evidence="1">
    <location>
        <begin position="365"/>
        <end position="387"/>
    </location>
</feature>
<dbReference type="InterPro" id="IPR036058">
    <property type="entry name" value="Kazal_dom_sf"/>
</dbReference>
<sequence>MPFTLVHICLGKTRSSPSDLSPQSMYCRRSSPLTGECTIIDNRRRPPRLQRDRRRRRRDAGRLRRAQRADLRATEYCDHPRDTCGADDGEGQCTARPEGCPEDYPGVCGCDGRFYCNGCIAHQAGMDVSEDPSCIEPEVATYAADRELASGARPRWPSMGLLGGPSARLSVNRREHLSQDPPEYDRRRTDEFRISRLLYKDTSQQLTLDHQSIAIVRDRKSMQTRIGIELKNNNHPSSVDLNRRVHPGDKYVAERRWRRERVTDLPARDDGRNRMPCTRLSLKQVDGKVFVCRCSKQVTAEIHNQLFARKLLGLGIHGRKPLSVSNSSDVADQIVPFCNRRVWAVLERSRLVMIRPSRLIMCSRPPAPRTTNAPSSLWMKTSAGRAR</sequence>
<feature type="compositionally biased region" description="Polar residues" evidence="1">
    <location>
        <begin position="369"/>
        <end position="379"/>
    </location>
</feature>
<evidence type="ECO:0000313" key="2">
    <source>
        <dbReference type="EMBL" id="AUX40986.1"/>
    </source>
</evidence>
<dbReference type="EMBL" id="CP012673">
    <property type="protein sequence ID" value="AUX40986.1"/>
    <property type="molecule type" value="Genomic_DNA"/>
</dbReference>
<protein>
    <recommendedName>
        <fullName evidence="4">Kazal-like domain-containing protein</fullName>
    </recommendedName>
</protein>
<dbReference type="SUPFAM" id="SSF100895">
    <property type="entry name" value="Kazal-type serine protease inhibitors"/>
    <property type="match status" value="1"/>
</dbReference>
<evidence type="ECO:0000313" key="3">
    <source>
        <dbReference type="Proteomes" id="UP000238348"/>
    </source>
</evidence>
<evidence type="ECO:0000256" key="1">
    <source>
        <dbReference type="SAM" id="MobiDB-lite"/>
    </source>
</evidence>
<evidence type="ECO:0008006" key="4">
    <source>
        <dbReference type="Google" id="ProtNLM"/>
    </source>
</evidence>
<feature type="region of interest" description="Disordered" evidence="1">
    <location>
        <begin position="43"/>
        <end position="65"/>
    </location>
</feature>
<name>A0A2L0ENX5_SORCE</name>